<evidence type="ECO:0008006" key="4">
    <source>
        <dbReference type="Google" id="ProtNLM"/>
    </source>
</evidence>
<reference evidence="2" key="1">
    <citation type="journal article" date="2021" name="PeerJ">
        <title>Extensive microbial diversity within the chicken gut microbiome revealed by metagenomics and culture.</title>
        <authorList>
            <person name="Gilroy R."/>
            <person name="Ravi A."/>
            <person name="Getino M."/>
            <person name="Pursley I."/>
            <person name="Horton D.L."/>
            <person name="Alikhan N.F."/>
            <person name="Baker D."/>
            <person name="Gharbi K."/>
            <person name="Hall N."/>
            <person name="Watson M."/>
            <person name="Adriaenssens E.M."/>
            <person name="Foster-Nyarko E."/>
            <person name="Jarju S."/>
            <person name="Secka A."/>
            <person name="Antonio M."/>
            <person name="Oren A."/>
            <person name="Chaudhuri R.R."/>
            <person name="La Ragione R."/>
            <person name="Hildebrand F."/>
            <person name="Pallen M.J."/>
        </authorList>
    </citation>
    <scope>NUCLEOTIDE SEQUENCE</scope>
    <source>
        <strain evidence="2">CHK171-505</strain>
    </source>
</reference>
<reference evidence="2" key="2">
    <citation type="submission" date="2021-04" db="EMBL/GenBank/DDBJ databases">
        <authorList>
            <person name="Gilroy R."/>
        </authorList>
    </citation>
    <scope>NUCLEOTIDE SEQUENCE</scope>
    <source>
        <strain evidence="2">CHK171-505</strain>
    </source>
</reference>
<feature type="coiled-coil region" evidence="1">
    <location>
        <begin position="36"/>
        <end position="77"/>
    </location>
</feature>
<evidence type="ECO:0000313" key="3">
    <source>
        <dbReference type="Proteomes" id="UP000886856"/>
    </source>
</evidence>
<sequence length="151" mass="16967">MDRKFLEAKGLEKDVIDAIMAEHGKAVQAAKPNEDYETLKSQNDTLSQQIVDLNSSVNTASQEKEDLAKQVNSYKQKELKGRIAHEFNLPFELAGRLSGETEEELKADAKSLSSFISTKPILPLGSIEPEKIEEHKYSNQSRIIAEQYQSE</sequence>
<proteinExistence type="predicted"/>
<evidence type="ECO:0000313" key="2">
    <source>
        <dbReference type="EMBL" id="HJA90482.1"/>
    </source>
</evidence>
<dbReference type="Pfam" id="PF06810">
    <property type="entry name" value="Phage_scaffold"/>
    <property type="match status" value="1"/>
</dbReference>
<protein>
    <recommendedName>
        <fullName evidence="4">Phage scaffold protein</fullName>
    </recommendedName>
</protein>
<comment type="caution">
    <text evidence="2">The sequence shown here is derived from an EMBL/GenBank/DDBJ whole genome shotgun (WGS) entry which is preliminary data.</text>
</comment>
<keyword evidence="1" id="KW-0175">Coiled coil</keyword>
<dbReference type="AlphaFoldDB" id="A0A9D2I1E8"/>
<organism evidence="2 3">
    <name type="scientific">Candidatus Jeotgalibaca merdavium</name>
    <dbReference type="NCBI Taxonomy" id="2838627"/>
    <lineage>
        <taxon>Bacteria</taxon>
        <taxon>Bacillati</taxon>
        <taxon>Bacillota</taxon>
        <taxon>Bacilli</taxon>
        <taxon>Lactobacillales</taxon>
        <taxon>Carnobacteriaceae</taxon>
        <taxon>Jeotgalibaca</taxon>
    </lineage>
</organism>
<dbReference type="Proteomes" id="UP000886856">
    <property type="component" value="Unassembled WGS sequence"/>
</dbReference>
<accession>A0A9D2I1E8</accession>
<dbReference type="EMBL" id="DWYW01000156">
    <property type="protein sequence ID" value="HJA90482.1"/>
    <property type="molecule type" value="Genomic_DNA"/>
</dbReference>
<gene>
    <name evidence="2" type="ORF">H9948_06795</name>
</gene>
<name>A0A9D2I1E8_9LACT</name>
<dbReference type="InterPro" id="IPR009636">
    <property type="entry name" value="SCAF"/>
</dbReference>
<evidence type="ECO:0000256" key="1">
    <source>
        <dbReference type="SAM" id="Coils"/>
    </source>
</evidence>